<evidence type="ECO:0000256" key="3">
    <source>
        <dbReference type="ARBA" id="ARBA00008919"/>
    </source>
</evidence>
<dbReference type="GO" id="GO:0008417">
    <property type="term" value="F:fucosyltransferase activity"/>
    <property type="evidence" value="ECO:0007669"/>
    <property type="project" value="InterPro"/>
</dbReference>
<feature type="domain" description="Fucosyltransferase C-terminal" evidence="8">
    <location>
        <begin position="2"/>
        <end position="60"/>
    </location>
</feature>
<dbReference type="SUPFAM" id="SSF53756">
    <property type="entry name" value="UDP-Glycosyltransferase/glycogen phosphorylase"/>
    <property type="match status" value="1"/>
</dbReference>
<dbReference type="STRING" id="6293.A0A1I8EZR2"/>
<evidence type="ECO:0000256" key="7">
    <source>
        <dbReference type="RuleBase" id="RU003832"/>
    </source>
</evidence>
<comment type="similarity">
    <text evidence="3 7">Belongs to the glycosyltransferase 10 family.</text>
</comment>
<comment type="pathway">
    <text evidence="2">Protein modification; protein glycosylation.</text>
</comment>
<dbReference type="UniPathway" id="UPA00378"/>
<protein>
    <recommendedName>
        <fullName evidence="7">Fucosyltransferase</fullName>
        <ecNumber evidence="7">2.4.1.-</ecNumber>
    </recommendedName>
</protein>
<keyword evidence="5 7" id="KW-0808">Transferase</keyword>
<organism evidence="9">
    <name type="scientific">Wuchereria bancrofti</name>
    <dbReference type="NCBI Taxonomy" id="6293"/>
    <lineage>
        <taxon>Eukaryota</taxon>
        <taxon>Metazoa</taxon>
        <taxon>Ecdysozoa</taxon>
        <taxon>Nematoda</taxon>
        <taxon>Chromadorea</taxon>
        <taxon>Rhabditida</taxon>
        <taxon>Spirurina</taxon>
        <taxon>Spiruromorpha</taxon>
        <taxon>Filarioidea</taxon>
        <taxon>Onchocercidae</taxon>
        <taxon>Wuchereria</taxon>
    </lineage>
</organism>
<evidence type="ECO:0000259" key="8">
    <source>
        <dbReference type="Pfam" id="PF00852"/>
    </source>
</evidence>
<accession>A0A1I8EZR2</accession>
<dbReference type="Gene3D" id="3.40.50.11660">
    <property type="entry name" value="Glycosyl transferase family 10, C-terminal domain"/>
    <property type="match status" value="1"/>
</dbReference>
<keyword evidence="7" id="KW-0812">Transmembrane</keyword>
<keyword evidence="4 7" id="KW-0328">Glycosyltransferase</keyword>
<dbReference type="GO" id="GO:0032580">
    <property type="term" value="C:Golgi cisterna membrane"/>
    <property type="evidence" value="ECO:0007669"/>
    <property type="project" value="UniProtKB-SubCell"/>
</dbReference>
<dbReference type="WBParaSite" id="maker-PairedContig_724-snap-gene-1.10-mRNA-1">
    <property type="protein sequence ID" value="maker-PairedContig_724-snap-gene-1.10-mRNA-1"/>
    <property type="gene ID" value="maker-PairedContig_724-snap-gene-1.10"/>
</dbReference>
<evidence type="ECO:0000256" key="4">
    <source>
        <dbReference type="ARBA" id="ARBA00022676"/>
    </source>
</evidence>
<keyword evidence="7" id="KW-0472">Membrane</keyword>
<dbReference type="GO" id="GO:0000139">
    <property type="term" value="C:Golgi membrane"/>
    <property type="evidence" value="ECO:0007669"/>
    <property type="project" value="UniProtKB-SubCell"/>
</dbReference>
<comment type="subcellular location">
    <subcellularLocation>
        <location evidence="1">Golgi apparatus membrane</location>
        <topology evidence="1">Single-pass type II membrane protein</topology>
    </subcellularLocation>
    <subcellularLocation>
        <location evidence="7">Golgi apparatus</location>
        <location evidence="7">Golgi stack membrane</location>
        <topology evidence="7">Single-pass type II membrane protein</topology>
    </subcellularLocation>
</comment>
<dbReference type="Pfam" id="PF00852">
    <property type="entry name" value="Glyco_transf_10"/>
    <property type="match status" value="1"/>
</dbReference>
<evidence type="ECO:0000313" key="9">
    <source>
        <dbReference type="WBParaSite" id="maker-PairedContig_724-snap-gene-1.10-mRNA-1"/>
    </source>
</evidence>
<keyword evidence="6 7" id="KW-0333">Golgi apparatus</keyword>
<dbReference type="InterPro" id="IPR038577">
    <property type="entry name" value="GT10-like_C_sf"/>
</dbReference>
<sequence>MSRDYITEKLFKCFVRLLIPVILKRSIYEGILPPDSFIAADDFTSPSCIEDYAVNLLEKAKSISNF</sequence>
<evidence type="ECO:0000256" key="2">
    <source>
        <dbReference type="ARBA" id="ARBA00004922"/>
    </source>
</evidence>
<reference evidence="9" key="1">
    <citation type="submission" date="2016-11" db="UniProtKB">
        <authorList>
            <consortium name="WormBaseParasite"/>
        </authorList>
    </citation>
    <scope>IDENTIFICATION</scope>
    <source>
        <strain evidence="9">pt0022</strain>
    </source>
</reference>
<dbReference type="AlphaFoldDB" id="A0A1I8EZR2"/>
<name>A0A1I8EZR2_WUCBA</name>
<evidence type="ECO:0000256" key="1">
    <source>
        <dbReference type="ARBA" id="ARBA00004323"/>
    </source>
</evidence>
<dbReference type="InterPro" id="IPR001503">
    <property type="entry name" value="Glyco_trans_10"/>
</dbReference>
<dbReference type="EC" id="2.4.1.-" evidence="7"/>
<evidence type="ECO:0000256" key="6">
    <source>
        <dbReference type="ARBA" id="ARBA00023034"/>
    </source>
</evidence>
<evidence type="ECO:0000256" key="5">
    <source>
        <dbReference type="ARBA" id="ARBA00022679"/>
    </source>
</evidence>
<dbReference type="PANTHER" id="PTHR48438:SF1">
    <property type="entry name" value="ALPHA-(1,3)-FUCOSYLTRANSFERASE C-RELATED"/>
    <property type="match status" value="1"/>
</dbReference>
<dbReference type="PANTHER" id="PTHR48438">
    <property type="entry name" value="ALPHA-(1,3)-FUCOSYLTRANSFERASE C-RELATED"/>
    <property type="match status" value="1"/>
</dbReference>
<dbReference type="InterPro" id="IPR055270">
    <property type="entry name" value="Glyco_tran_10_C"/>
</dbReference>
<proteinExistence type="inferred from homology"/>